<comment type="caution">
    <text evidence="2">The sequence shown here is derived from an EMBL/GenBank/DDBJ whole genome shotgun (WGS) entry which is preliminary data.</text>
</comment>
<evidence type="ECO:0000313" key="2">
    <source>
        <dbReference type="EMBL" id="PQO43059.1"/>
    </source>
</evidence>
<reference evidence="2 3" key="1">
    <citation type="submission" date="2018-02" db="EMBL/GenBank/DDBJ databases">
        <title>Comparative genomes isolates from brazilian mangrove.</title>
        <authorList>
            <person name="Araujo J.E."/>
            <person name="Taketani R.G."/>
            <person name="Silva M.C.P."/>
            <person name="Loureco M.V."/>
            <person name="Andreote F.D."/>
        </authorList>
    </citation>
    <scope>NUCLEOTIDE SEQUENCE [LARGE SCALE GENOMIC DNA]</scope>
    <source>
        <strain evidence="2 3">Nap-Phe MGV</strain>
    </source>
</reference>
<evidence type="ECO:0000259" key="1">
    <source>
        <dbReference type="Pfam" id="PF13480"/>
    </source>
</evidence>
<feature type="domain" description="BioF2-like acetyltransferase" evidence="1">
    <location>
        <begin position="202"/>
        <end position="348"/>
    </location>
</feature>
<dbReference type="Proteomes" id="UP000237819">
    <property type="component" value="Unassembled WGS sequence"/>
</dbReference>
<gene>
    <name evidence="2" type="ORF">C5Y93_25430</name>
</gene>
<dbReference type="Pfam" id="PF13480">
    <property type="entry name" value="Acetyltransf_6"/>
    <property type="match status" value="1"/>
</dbReference>
<dbReference type="EMBL" id="PUHZ01000024">
    <property type="protein sequence ID" value="PQO43059.1"/>
    <property type="molecule type" value="Genomic_DNA"/>
</dbReference>
<sequence>MANCCVSARRFREKQGSAPVLPNLPGTAMRVERLSNLSDIVAAAIDWTPLVRGVPFRRPQWFVPWFASYAPGELYMLSAYDGDRLAGLLPLYRSRSTAKGNVLRLLGDGEVCTDYCSVLAAAEDLPAVCAAIGEWLTDAATSTADGWDLLELENIDAADEGFALLRQAMETAGNLLHERDALQCWRLELPETLEEYEASQSKSHRKQIRRFYKRTLDTDRAQLHVCDTLADLPKAMDVLIDLHMRRRRSLGQPGCFASPKFAQFLHSAAAELIRIGKCEIIWLDLDQAPIAAEIHFLGDSIPFCYQAGVDPDRLTEDPGSLMQAAIIRRAIEQRHTAIDFLRGDEPYKAHWRATPRRCIHLRATPNRASAKVRHGLWLAGQEVKNWVKTGLNIAPAE</sequence>
<evidence type="ECO:0000313" key="3">
    <source>
        <dbReference type="Proteomes" id="UP000237819"/>
    </source>
</evidence>
<dbReference type="AlphaFoldDB" id="A0A2S8GF50"/>
<dbReference type="InterPro" id="IPR016181">
    <property type="entry name" value="Acyl_CoA_acyltransferase"/>
</dbReference>
<accession>A0A2S8GF50</accession>
<protein>
    <recommendedName>
        <fullName evidence="1">BioF2-like acetyltransferase domain-containing protein</fullName>
    </recommendedName>
</protein>
<dbReference type="SUPFAM" id="SSF55729">
    <property type="entry name" value="Acyl-CoA N-acyltransferases (Nat)"/>
    <property type="match status" value="1"/>
</dbReference>
<dbReference type="Gene3D" id="3.40.630.30">
    <property type="match status" value="1"/>
</dbReference>
<name>A0A2S8GF50_9BACT</name>
<organism evidence="2 3">
    <name type="scientific">Blastopirellula marina</name>
    <dbReference type="NCBI Taxonomy" id="124"/>
    <lineage>
        <taxon>Bacteria</taxon>
        <taxon>Pseudomonadati</taxon>
        <taxon>Planctomycetota</taxon>
        <taxon>Planctomycetia</taxon>
        <taxon>Pirellulales</taxon>
        <taxon>Pirellulaceae</taxon>
        <taxon>Blastopirellula</taxon>
    </lineage>
</organism>
<proteinExistence type="predicted"/>
<dbReference type="InterPro" id="IPR038740">
    <property type="entry name" value="BioF2-like_GNAT_dom"/>
</dbReference>